<dbReference type="Proteomes" id="UP000260970">
    <property type="component" value="Unassembled WGS sequence"/>
</dbReference>
<evidence type="ECO:0000313" key="1">
    <source>
        <dbReference type="EMBL" id="RGN21567.1"/>
    </source>
</evidence>
<proteinExistence type="predicted"/>
<dbReference type="AlphaFoldDB" id="A0A3E5AM00"/>
<reference evidence="1 2" key="1">
    <citation type="submission" date="2018-08" db="EMBL/GenBank/DDBJ databases">
        <title>A genome reference for cultivated species of the human gut microbiota.</title>
        <authorList>
            <person name="Zou Y."/>
            <person name="Xue W."/>
            <person name="Luo G."/>
        </authorList>
    </citation>
    <scope>NUCLEOTIDE SEQUENCE [LARGE SCALE GENOMIC DNA]</scope>
    <source>
        <strain evidence="1 2">OM05-6AA</strain>
    </source>
</reference>
<dbReference type="InterPro" id="IPR025466">
    <property type="entry name" value="DUF4317"/>
</dbReference>
<sequence length="350" mass="40034">MDKRGILELRKRFKKDATTVSRVCGCYVDADKNIVSTFNENFLNLPDEDLFKYLDILKKSLGGKFGNNLFDIEFSTESEKHGGNQQILMAIRDSDLKNDDMLTSFYEHIIDVYCHAGNYLILLFIDNYDVMTKTSDNQKLDESEEVYKYIICSVCPVDLSKPALGYKEKENTIASRTRDWVVGSPESAFLFPAFNDRSTDIHSALFYTKKSADIHTEFIDAVLQSKDIVSQDDKRDRFMNCVANSVNDDASETLLNVYSEISNKAVDDGLSLDDYDMTAEDLKKTLMEYNISSEYADNIVDVCMEFSDDNKIKANDIVDDKVLKKNELYIAYKKLLAENEELKKQLALLK</sequence>
<evidence type="ECO:0000313" key="2">
    <source>
        <dbReference type="Proteomes" id="UP000260970"/>
    </source>
</evidence>
<name>A0A3E5AM00_9FIRM</name>
<gene>
    <name evidence="1" type="ORF">DXB72_12215</name>
</gene>
<organism evidence="1 2">
    <name type="scientific">Agathobacter rectalis</name>
    <dbReference type="NCBI Taxonomy" id="39491"/>
    <lineage>
        <taxon>Bacteria</taxon>
        <taxon>Bacillati</taxon>
        <taxon>Bacillota</taxon>
        <taxon>Clostridia</taxon>
        <taxon>Lachnospirales</taxon>
        <taxon>Lachnospiraceae</taxon>
        <taxon>Agathobacter</taxon>
    </lineage>
</organism>
<accession>A0A3E5AM00</accession>
<dbReference type="Pfam" id="PF14199">
    <property type="entry name" value="DUF4317"/>
    <property type="match status" value="1"/>
</dbReference>
<comment type="caution">
    <text evidence="1">The sequence shown here is derived from an EMBL/GenBank/DDBJ whole genome shotgun (WGS) entry which is preliminary data.</text>
</comment>
<dbReference type="RefSeq" id="WP_117690736.1">
    <property type="nucleotide sequence ID" value="NZ_QSUE01000011.1"/>
</dbReference>
<dbReference type="EMBL" id="QSUG01000013">
    <property type="protein sequence ID" value="RGN21567.1"/>
    <property type="molecule type" value="Genomic_DNA"/>
</dbReference>
<protein>
    <submittedName>
        <fullName evidence="1">DUF4317 family protein</fullName>
    </submittedName>
</protein>